<proteinExistence type="predicted"/>
<name>A0A224XZX8_9HEMI</name>
<reference evidence="1" key="1">
    <citation type="journal article" date="2018" name="PLoS Negl. Trop. Dis.">
        <title>An insight into the salivary gland and fat body transcriptome of Panstrongylus lignarius (Hemiptera: Heteroptera), the main vector of Chagas disease in Peru.</title>
        <authorList>
            <person name="Nevoa J.C."/>
            <person name="Mendes M.T."/>
            <person name="da Silva M.V."/>
            <person name="Soares S.C."/>
            <person name="Oliveira C.J.F."/>
            <person name="Ribeiro J.M.C."/>
        </authorList>
    </citation>
    <scope>NUCLEOTIDE SEQUENCE</scope>
</reference>
<sequence>MLGPCQVTSFIVLLIVLKSIMPSCVTPALIAAIRHLFCSIFVRILLFILWRFSGLVGSGGVVTSFFTCTSLTNERFTI</sequence>
<dbReference type="EMBL" id="GFTR01000768">
    <property type="protein sequence ID" value="JAW15658.1"/>
    <property type="molecule type" value="Transcribed_RNA"/>
</dbReference>
<protein>
    <submittedName>
        <fullName evidence="1">Uncharacterized protein</fullName>
    </submittedName>
</protein>
<dbReference type="AlphaFoldDB" id="A0A224XZX8"/>
<evidence type="ECO:0000313" key="1">
    <source>
        <dbReference type="EMBL" id="JAW15658.1"/>
    </source>
</evidence>
<organism evidence="1">
    <name type="scientific">Panstrongylus lignarius</name>
    <dbReference type="NCBI Taxonomy" id="156445"/>
    <lineage>
        <taxon>Eukaryota</taxon>
        <taxon>Metazoa</taxon>
        <taxon>Ecdysozoa</taxon>
        <taxon>Arthropoda</taxon>
        <taxon>Hexapoda</taxon>
        <taxon>Insecta</taxon>
        <taxon>Pterygota</taxon>
        <taxon>Neoptera</taxon>
        <taxon>Paraneoptera</taxon>
        <taxon>Hemiptera</taxon>
        <taxon>Heteroptera</taxon>
        <taxon>Panheteroptera</taxon>
        <taxon>Cimicomorpha</taxon>
        <taxon>Reduviidae</taxon>
        <taxon>Triatominae</taxon>
        <taxon>Panstrongylus</taxon>
    </lineage>
</organism>
<accession>A0A224XZX8</accession>